<feature type="compositionally biased region" description="Pro residues" evidence="1">
    <location>
        <begin position="231"/>
        <end position="246"/>
    </location>
</feature>
<name>A0A6A6UF05_9PEZI</name>
<dbReference type="Proteomes" id="UP000799302">
    <property type="component" value="Unassembled WGS sequence"/>
</dbReference>
<sequence>MSVPTGPASRPIGTPARAALPTTPKKKTAPISQVIEDLAQPETAVEDVSPAAIAEFDDKCAIDENTAPLAAGAGADQESNKPVPSPASKRKDKKAAKAEKKELTASIRGKRPAIPSPKPSVAKLSESPVVKAVEPNILPDKDSNMDDIAKSVPEKPVAINAPGKRPHPGALKISTSTFANEAAGLKLSRPSSTVQSASSRPVTPGGESISTPVRRTTQPRTLRITETPKTEVPPPLPESDIPPVPSIPTIHALAGGSKVSSRRPSLTSTTQPGTPLSEFADLTSLPSASKSVSRASSPPPLVGKQRAQKKAKKKALKKEIEQLEEGEISASVPQVPAVPAVPTAAVVETTPLLGRKKKAKKPGVGPLPTLPVKKPVSTPASRPETPKTSEHLVERFEMPATLPTKMEPKRATQEVKPTVVKEEASPASSAAPAGLDDLFTALGDDQELIARMSAILNKTMSAKAHLQNLPARDARPFTNPAFADPDALTYSEPFLATATEQAHRDAGRGFTRSKNHPDRSLSSHIVVTPRGTTLRCLTGVEVDQLKSLEDAVCNITGPGYWGAGNPRYLVPGQQGYHEHQRQLAADSISGLPPAGAITLEQVRGDNGALDHPTHFVNRFVFDVQSEPPVAAPPVQPPPPQQQQHAADNARGPAQPRSRVPSPSNLPPVNWAGKDDSLRMIRKALDQDNAVSSEVRTALDNYLTGKALPPDALDPELKKIFEGFTPPHLPIEAASEWARRKAMFGEYQDENYTGYSEVVSVDEAERSWKEEVRRSEAAERRLNAAIKRTKKLLVLK</sequence>
<dbReference type="OrthoDB" id="1923159at2759"/>
<feature type="region of interest" description="Disordered" evidence="1">
    <location>
        <begin position="65"/>
        <end position="127"/>
    </location>
</feature>
<feature type="region of interest" description="Disordered" evidence="1">
    <location>
        <begin position="1"/>
        <end position="29"/>
    </location>
</feature>
<feature type="compositionally biased region" description="Polar residues" evidence="1">
    <location>
        <begin position="258"/>
        <end position="274"/>
    </location>
</feature>
<protein>
    <submittedName>
        <fullName evidence="2">Uncharacterized protein</fullName>
    </submittedName>
</protein>
<feature type="region of interest" description="Disordered" evidence="1">
    <location>
        <begin position="153"/>
        <end position="313"/>
    </location>
</feature>
<feature type="region of interest" description="Disordered" evidence="1">
    <location>
        <begin position="352"/>
        <end position="389"/>
    </location>
</feature>
<evidence type="ECO:0000313" key="2">
    <source>
        <dbReference type="EMBL" id="KAF2670023.1"/>
    </source>
</evidence>
<feature type="compositionally biased region" description="Pro residues" evidence="1">
    <location>
        <begin position="629"/>
        <end position="640"/>
    </location>
</feature>
<gene>
    <name evidence="2" type="ORF">BT63DRAFT_227963</name>
</gene>
<dbReference type="AlphaFoldDB" id="A0A6A6UF05"/>
<evidence type="ECO:0000256" key="1">
    <source>
        <dbReference type="SAM" id="MobiDB-lite"/>
    </source>
</evidence>
<feature type="compositionally biased region" description="Basic and acidic residues" evidence="1">
    <location>
        <begin position="408"/>
        <end position="424"/>
    </location>
</feature>
<feature type="compositionally biased region" description="Polar residues" evidence="1">
    <location>
        <begin position="189"/>
        <end position="201"/>
    </location>
</feature>
<keyword evidence="3" id="KW-1185">Reference proteome</keyword>
<feature type="region of interest" description="Disordered" evidence="1">
    <location>
        <begin position="627"/>
        <end position="672"/>
    </location>
</feature>
<reference evidence="2" key="1">
    <citation type="journal article" date="2020" name="Stud. Mycol.">
        <title>101 Dothideomycetes genomes: a test case for predicting lifestyles and emergence of pathogens.</title>
        <authorList>
            <person name="Haridas S."/>
            <person name="Albert R."/>
            <person name="Binder M."/>
            <person name="Bloem J."/>
            <person name="Labutti K."/>
            <person name="Salamov A."/>
            <person name="Andreopoulos B."/>
            <person name="Baker S."/>
            <person name="Barry K."/>
            <person name="Bills G."/>
            <person name="Bluhm B."/>
            <person name="Cannon C."/>
            <person name="Castanera R."/>
            <person name="Culley D."/>
            <person name="Daum C."/>
            <person name="Ezra D."/>
            <person name="Gonzalez J."/>
            <person name="Henrissat B."/>
            <person name="Kuo A."/>
            <person name="Liang C."/>
            <person name="Lipzen A."/>
            <person name="Lutzoni F."/>
            <person name="Magnuson J."/>
            <person name="Mondo S."/>
            <person name="Nolan M."/>
            <person name="Ohm R."/>
            <person name="Pangilinan J."/>
            <person name="Park H.-J."/>
            <person name="Ramirez L."/>
            <person name="Alfaro M."/>
            <person name="Sun H."/>
            <person name="Tritt A."/>
            <person name="Yoshinaga Y."/>
            <person name="Zwiers L.-H."/>
            <person name="Turgeon B."/>
            <person name="Goodwin S."/>
            <person name="Spatafora J."/>
            <person name="Crous P."/>
            <person name="Grigoriev I."/>
        </authorList>
    </citation>
    <scope>NUCLEOTIDE SEQUENCE</scope>
    <source>
        <strain evidence="2">CBS 115976</strain>
    </source>
</reference>
<accession>A0A6A6UF05</accession>
<evidence type="ECO:0000313" key="3">
    <source>
        <dbReference type="Proteomes" id="UP000799302"/>
    </source>
</evidence>
<feature type="compositionally biased region" description="Polar residues" evidence="1">
    <location>
        <begin position="208"/>
        <end position="220"/>
    </location>
</feature>
<organism evidence="2 3">
    <name type="scientific">Microthyrium microscopicum</name>
    <dbReference type="NCBI Taxonomy" id="703497"/>
    <lineage>
        <taxon>Eukaryota</taxon>
        <taxon>Fungi</taxon>
        <taxon>Dikarya</taxon>
        <taxon>Ascomycota</taxon>
        <taxon>Pezizomycotina</taxon>
        <taxon>Dothideomycetes</taxon>
        <taxon>Dothideomycetes incertae sedis</taxon>
        <taxon>Microthyriales</taxon>
        <taxon>Microthyriaceae</taxon>
        <taxon>Microthyrium</taxon>
    </lineage>
</organism>
<feature type="region of interest" description="Disordered" evidence="1">
    <location>
        <begin position="408"/>
        <end position="431"/>
    </location>
</feature>
<dbReference type="EMBL" id="MU004234">
    <property type="protein sequence ID" value="KAF2670023.1"/>
    <property type="molecule type" value="Genomic_DNA"/>
</dbReference>
<proteinExistence type="predicted"/>
<feature type="compositionally biased region" description="Low complexity" evidence="1">
    <location>
        <begin position="284"/>
        <end position="296"/>
    </location>
</feature>